<sequence>MVVLGGGTGRRLGGVSKPEVVARGARLLDHLLMGLESLKTPGWLGTNFLLGRICVVAPKSVALPDGVLRALEEPPLGGPVAGLAAGLQALGKQVGGAAPWTALLTCDAPGAWRLLPGLLPRLADSVGSGRQAGDGVCPLVADRPQYLLGIYRTASLQDTVAPGGVPLRDVPVKSTFASLRVHEIDLDEASAAAAVDLDTWAEIHQWDRHP</sequence>
<dbReference type="Gene3D" id="3.90.550.10">
    <property type="entry name" value="Spore Coat Polysaccharide Biosynthesis Protein SpsA, Chain A"/>
    <property type="match status" value="1"/>
</dbReference>
<dbReference type="SUPFAM" id="SSF53448">
    <property type="entry name" value="Nucleotide-diphospho-sugar transferases"/>
    <property type="match status" value="1"/>
</dbReference>
<reference evidence="2 3" key="1">
    <citation type="submission" date="2018-06" db="EMBL/GenBank/DDBJ databases">
        <authorList>
            <consortium name="Pathogen Informatics"/>
            <person name="Doyle S."/>
        </authorList>
    </citation>
    <scope>NUCLEOTIDE SEQUENCE [LARGE SCALE GENOMIC DNA]</scope>
    <source>
        <strain evidence="2 3">NCTC11535</strain>
    </source>
</reference>
<evidence type="ECO:0000259" key="1">
    <source>
        <dbReference type="Pfam" id="PF12804"/>
    </source>
</evidence>
<dbReference type="InterPro" id="IPR025877">
    <property type="entry name" value="MobA-like_NTP_Trfase"/>
</dbReference>
<gene>
    <name evidence="2" type="ORF">NCTC11535_01024</name>
</gene>
<protein>
    <submittedName>
        <fullName evidence="2">Molybdopterin-guanine dinucleotide biosynthesis protein MobA</fullName>
    </submittedName>
</protein>
<evidence type="ECO:0000313" key="2">
    <source>
        <dbReference type="EMBL" id="SPT53361.1"/>
    </source>
</evidence>
<dbReference type="InterPro" id="IPR029044">
    <property type="entry name" value="Nucleotide-diphossugar_trans"/>
</dbReference>
<comment type="caution">
    <text evidence="2">The sequence shown here is derived from an EMBL/GenBank/DDBJ whole genome shotgun (WGS) entry which is preliminary data.</text>
</comment>
<name>A0ABY1VNW0_9ACTO</name>
<organism evidence="2 3">
    <name type="scientific">Actinomyces bovis</name>
    <dbReference type="NCBI Taxonomy" id="1658"/>
    <lineage>
        <taxon>Bacteria</taxon>
        <taxon>Bacillati</taxon>
        <taxon>Actinomycetota</taxon>
        <taxon>Actinomycetes</taxon>
        <taxon>Actinomycetales</taxon>
        <taxon>Actinomycetaceae</taxon>
        <taxon>Actinomyces</taxon>
    </lineage>
</organism>
<feature type="domain" description="MobA-like NTP transferase" evidence="1">
    <location>
        <begin position="2"/>
        <end position="155"/>
    </location>
</feature>
<dbReference type="Proteomes" id="UP000250006">
    <property type="component" value="Unassembled WGS sequence"/>
</dbReference>
<dbReference type="Pfam" id="PF12804">
    <property type="entry name" value="NTP_transf_3"/>
    <property type="match status" value="1"/>
</dbReference>
<evidence type="ECO:0000313" key="3">
    <source>
        <dbReference type="Proteomes" id="UP000250006"/>
    </source>
</evidence>
<dbReference type="EMBL" id="UAPQ01000006">
    <property type="protein sequence ID" value="SPT53361.1"/>
    <property type="molecule type" value="Genomic_DNA"/>
</dbReference>
<proteinExistence type="predicted"/>
<accession>A0ABY1VNW0</accession>
<keyword evidence="3" id="KW-1185">Reference proteome</keyword>